<dbReference type="EMBL" id="BK016143">
    <property type="protein sequence ID" value="DAF98176.1"/>
    <property type="molecule type" value="Genomic_DNA"/>
</dbReference>
<accession>A0A8S5UUJ8</accession>
<sequence length="403" mass="45294">MQTARPHTRFFRLVYGSPKQSDILCGVDVRIHIVSAIYTLEVLVLSCADMVALRTSLGSICLVHDNQRYTCPLGLIFQTRAELPEAPGIELPSESPVPVFGGGADVGQILNGNTKPFGLGFHYYLFGNGVVDYCCSSPFFPFEPFQEFCTATFAFMGATFHAFGLNRTTDFSLSVPVPVQGLGRIGFAFGCTHNIGNSEVTTDKLLDIFHILFGDFHRLEKIELAFLEHKIGFPFDVRNIIGVVADKRNFLPFAYGPYRNVCTGIGKHPAVIVDAPVFLECPLCFTVKFVSVRHLAYAVYNYLSGKVKPLAYVIITKVMEPELVESLIPPRYIRNLIARSVSLLESFKKKTMLFIGWDKFDFQRQFHNANMGKKYQIFKCLKEILLTKNGIEPNYEKLLVPRK</sequence>
<protein>
    <submittedName>
        <fullName evidence="1">Uncharacterized protein</fullName>
    </submittedName>
</protein>
<reference evidence="1" key="1">
    <citation type="journal article" date="2021" name="Proc. Natl. Acad. Sci. U.S.A.">
        <title>A Catalog of Tens of Thousands of Viruses from Human Metagenomes Reveals Hidden Associations with Chronic Diseases.</title>
        <authorList>
            <person name="Tisza M.J."/>
            <person name="Buck C.B."/>
        </authorList>
    </citation>
    <scope>NUCLEOTIDE SEQUENCE</scope>
    <source>
        <strain evidence="1">CtP6q2</strain>
    </source>
</reference>
<proteinExistence type="predicted"/>
<organism evidence="1">
    <name type="scientific">Myoviridae sp. ctP6q2</name>
    <dbReference type="NCBI Taxonomy" id="2825096"/>
    <lineage>
        <taxon>Viruses</taxon>
        <taxon>Duplodnaviria</taxon>
        <taxon>Heunggongvirae</taxon>
        <taxon>Uroviricota</taxon>
        <taxon>Caudoviricetes</taxon>
    </lineage>
</organism>
<evidence type="ECO:0000313" key="1">
    <source>
        <dbReference type="EMBL" id="DAF98176.1"/>
    </source>
</evidence>
<name>A0A8S5UUJ8_9CAUD</name>